<evidence type="ECO:0000256" key="8">
    <source>
        <dbReference type="ARBA" id="ARBA00022801"/>
    </source>
</evidence>
<keyword evidence="10 12" id="KW-0448">Lipopolysaccharide biosynthesis</keyword>
<comment type="cofactor">
    <cofactor evidence="2 12 13">
        <name>Mg(2+)</name>
        <dbReference type="ChEBI" id="CHEBI:18420"/>
    </cofactor>
</comment>
<dbReference type="PANTHER" id="PTHR21485">
    <property type="entry name" value="HAD SUPERFAMILY MEMBERS CMAS AND KDSC"/>
    <property type="match status" value="1"/>
</dbReference>
<dbReference type="AlphaFoldDB" id="A0A1I1RDY3"/>
<keyword evidence="7 12" id="KW-0479">Metal-binding</keyword>
<evidence type="ECO:0000256" key="10">
    <source>
        <dbReference type="ARBA" id="ARBA00022985"/>
    </source>
</evidence>
<feature type="binding site" evidence="13">
    <location>
        <position position="129"/>
    </location>
    <ligand>
        <name>Mg(2+)</name>
        <dbReference type="ChEBI" id="CHEBI:18420"/>
    </ligand>
</feature>
<dbReference type="Gene3D" id="3.40.50.1000">
    <property type="entry name" value="HAD superfamily/HAD-like"/>
    <property type="match status" value="1"/>
</dbReference>
<dbReference type="CDD" id="cd01630">
    <property type="entry name" value="HAD_KDO-like"/>
    <property type="match status" value="1"/>
</dbReference>
<dbReference type="GO" id="GO:0046872">
    <property type="term" value="F:metal ion binding"/>
    <property type="evidence" value="ECO:0007669"/>
    <property type="project" value="UniProtKB-UniRule"/>
</dbReference>
<dbReference type="Pfam" id="PF08282">
    <property type="entry name" value="Hydrolase_3"/>
    <property type="match status" value="1"/>
</dbReference>
<dbReference type="NCBIfam" id="TIGR01670">
    <property type="entry name" value="KdsC-phosphatas"/>
    <property type="match status" value="1"/>
</dbReference>
<evidence type="ECO:0000256" key="4">
    <source>
        <dbReference type="ARBA" id="ARBA00011881"/>
    </source>
</evidence>
<dbReference type="Proteomes" id="UP000198862">
    <property type="component" value="Unassembled WGS sequence"/>
</dbReference>
<dbReference type="GO" id="GO:0008781">
    <property type="term" value="F:N-acylneuraminate cytidylyltransferase activity"/>
    <property type="evidence" value="ECO:0007669"/>
    <property type="project" value="TreeGrafter"/>
</dbReference>
<sequence>MSNQKQISQLSFNELYQDISPETTLLASKVKLLICDIDGVFSDGRIYLGNQGEELKAFNTKDGFGIKALINSGIEVAVITGRQSNIVNTRMQSLTVKYIYQGQENKLISYQKLKDDLSLNDNEIAYIGDDAPDYPVMLKVGFAVAVNDAHPIIARIADYKTMLPGGFGAVRELTDLLMLSQNKPLLCEGTSA</sequence>
<dbReference type="InterPro" id="IPR036412">
    <property type="entry name" value="HAD-like_sf"/>
</dbReference>
<accession>A0A1I1RDY3</accession>
<gene>
    <name evidence="14" type="ORF">SAMN02745724_04140</name>
</gene>
<dbReference type="NCBIfam" id="NF007019">
    <property type="entry name" value="PRK09484.1"/>
    <property type="match status" value="1"/>
</dbReference>
<evidence type="ECO:0000256" key="5">
    <source>
        <dbReference type="ARBA" id="ARBA00013066"/>
    </source>
</evidence>
<proteinExistence type="inferred from homology"/>
<protein>
    <recommendedName>
        <fullName evidence="6 12">3-deoxy-D-manno-octulosonate 8-phosphate phosphatase KdsC</fullName>
        <ecNumber evidence="5 12">3.1.3.45</ecNumber>
    </recommendedName>
    <alternativeName>
        <fullName evidence="11 12">KDO 8-P phosphatase</fullName>
    </alternativeName>
</protein>
<evidence type="ECO:0000256" key="12">
    <source>
        <dbReference type="PIRNR" id="PIRNR006118"/>
    </source>
</evidence>
<feature type="binding site" evidence="13">
    <location>
        <position position="36"/>
    </location>
    <ligand>
        <name>Mg(2+)</name>
        <dbReference type="ChEBI" id="CHEBI:18420"/>
    </ligand>
</feature>
<comment type="similarity">
    <text evidence="3 12">Belongs to the KdsC family.</text>
</comment>
<dbReference type="EC" id="3.1.3.45" evidence="5 12"/>
<dbReference type="GO" id="GO:0019143">
    <property type="term" value="F:3-deoxy-manno-octulosonate-8-phosphatase activity"/>
    <property type="evidence" value="ECO:0007669"/>
    <property type="project" value="UniProtKB-UniRule"/>
</dbReference>
<evidence type="ECO:0000256" key="1">
    <source>
        <dbReference type="ARBA" id="ARBA00000898"/>
    </source>
</evidence>
<dbReference type="InterPro" id="IPR050793">
    <property type="entry name" value="CMP-NeuNAc_synthase"/>
</dbReference>
<reference evidence="14 15" key="1">
    <citation type="submission" date="2016-10" db="EMBL/GenBank/DDBJ databases">
        <authorList>
            <person name="de Groot N.N."/>
        </authorList>
    </citation>
    <scope>NUCLEOTIDE SEQUENCE [LARGE SCALE GENOMIC DNA]</scope>
    <source>
        <strain evidence="14 15">DSM 6059</strain>
    </source>
</reference>
<dbReference type="GO" id="GO:0009103">
    <property type="term" value="P:lipopolysaccharide biosynthetic process"/>
    <property type="evidence" value="ECO:0007669"/>
    <property type="project" value="UniProtKB-UniRule"/>
</dbReference>
<evidence type="ECO:0000256" key="7">
    <source>
        <dbReference type="ARBA" id="ARBA00022723"/>
    </source>
</evidence>
<name>A0A1I1RDY3_9GAMM</name>
<dbReference type="FunFam" id="3.40.50.1000:FF:000029">
    <property type="entry name" value="3-deoxy-D-manno-octulosonate 8-phosphate phosphatase KdsC"/>
    <property type="match status" value="1"/>
</dbReference>
<comment type="subunit">
    <text evidence="4 12">Homotetramer.</text>
</comment>
<evidence type="ECO:0000313" key="15">
    <source>
        <dbReference type="Proteomes" id="UP000198862"/>
    </source>
</evidence>
<evidence type="ECO:0000313" key="14">
    <source>
        <dbReference type="EMBL" id="SFD30358.1"/>
    </source>
</evidence>
<dbReference type="InterPro" id="IPR010023">
    <property type="entry name" value="KdsC_fam"/>
</dbReference>
<evidence type="ECO:0000256" key="9">
    <source>
        <dbReference type="ARBA" id="ARBA00022842"/>
    </source>
</evidence>
<evidence type="ECO:0000256" key="13">
    <source>
        <dbReference type="PIRSR" id="PIRSR006118-2"/>
    </source>
</evidence>
<dbReference type="SFLD" id="SFLDS00003">
    <property type="entry name" value="Haloacid_Dehalogenase"/>
    <property type="match status" value="1"/>
</dbReference>
<evidence type="ECO:0000256" key="11">
    <source>
        <dbReference type="ARBA" id="ARBA00031051"/>
    </source>
</evidence>
<feature type="binding site" evidence="13">
    <location>
        <position position="38"/>
    </location>
    <ligand>
        <name>substrate</name>
    </ligand>
</feature>
<dbReference type="InterPro" id="IPR023214">
    <property type="entry name" value="HAD_sf"/>
</dbReference>
<dbReference type="EMBL" id="FOLO01000047">
    <property type="protein sequence ID" value="SFD30358.1"/>
    <property type="molecule type" value="Genomic_DNA"/>
</dbReference>
<keyword evidence="9 12" id="KW-0460">Magnesium</keyword>
<keyword evidence="15" id="KW-1185">Reference proteome</keyword>
<comment type="catalytic activity">
    <reaction evidence="1 12">
        <text>3-deoxy-alpha-D-manno-2-octulosonate-8-phosphate + H2O = 3-deoxy-alpha-D-manno-oct-2-ulosonate + phosphate</text>
        <dbReference type="Rhea" id="RHEA:11500"/>
        <dbReference type="ChEBI" id="CHEBI:15377"/>
        <dbReference type="ChEBI" id="CHEBI:43474"/>
        <dbReference type="ChEBI" id="CHEBI:85985"/>
        <dbReference type="ChEBI" id="CHEBI:85986"/>
        <dbReference type="EC" id="3.1.3.45"/>
    </reaction>
</comment>
<evidence type="ECO:0000256" key="6">
    <source>
        <dbReference type="ARBA" id="ARBA00020092"/>
    </source>
</evidence>
<evidence type="ECO:0000256" key="2">
    <source>
        <dbReference type="ARBA" id="ARBA00001946"/>
    </source>
</evidence>
<keyword evidence="8 12" id="KW-0378">Hydrolase</keyword>
<dbReference type="SFLD" id="SFLDG01138">
    <property type="entry name" value="C1.6.2:_Deoxy-d-mannose-octulo"/>
    <property type="match status" value="1"/>
</dbReference>
<evidence type="ECO:0000256" key="3">
    <source>
        <dbReference type="ARBA" id="ARBA00005893"/>
    </source>
</evidence>
<dbReference type="SFLD" id="SFLDG01136">
    <property type="entry name" value="C1.6:_Phosphoserine_Phosphatas"/>
    <property type="match status" value="1"/>
</dbReference>
<organism evidence="14 15">
    <name type="scientific">Pseudoalteromonas denitrificans DSM 6059</name>
    <dbReference type="NCBI Taxonomy" id="1123010"/>
    <lineage>
        <taxon>Bacteria</taxon>
        <taxon>Pseudomonadati</taxon>
        <taxon>Pseudomonadota</taxon>
        <taxon>Gammaproteobacteria</taxon>
        <taxon>Alteromonadales</taxon>
        <taxon>Pseudoalteromonadaceae</taxon>
        <taxon>Pseudoalteromonas</taxon>
    </lineage>
</organism>
<comment type="function">
    <text evidence="12">Catalyzes the hydrolysis of 3-deoxy-D-manno-octulosonate 8-phosphate (KDO 8-P) to 3-deoxy-D-manno-octulosonate (KDO) and inorganic phosphate.</text>
</comment>
<dbReference type="SUPFAM" id="SSF56784">
    <property type="entry name" value="HAD-like"/>
    <property type="match status" value="1"/>
</dbReference>
<dbReference type="STRING" id="1123010.SAMN02745724_04140"/>
<dbReference type="PANTHER" id="PTHR21485:SF6">
    <property type="entry name" value="N-ACYLNEURAMINATE CYTIDYLYLTRANSFERASE-RELATED"/>
    <property type="match status" value="1"/>
</dbReference>
<dbReference type="PIRSF" id="PIRSF006118">
    <property type="entry name" value="KDO8-P_Ptase"/>
    <property type="match status" value="1"/>
</dbReference>